<evidence type="ECO:0000256" key="2">
    <source>
        <dbReference type="SAM" id="Phobius"/>
    </source>
</evidence>
<keyword evidence="2" id="KW-1133">Transmembrane helix</keyword>
<proteinExistence type="predicted"/>
<feature type="region of interest" description="Disordered" evidence="1">
    <location>
        <begin position="168"/>
        <end position="191"/>
    </location>
</feature>
<evidence type="ECO:0000313" key="4">
    <source>
        <dbReference type="Proteomes" id="UP000023152"/>
    </source>
</evidence>
<comment type="caution">
    <text evidence="3">The sequence shown here is derived from an EMBL/GenBank/DDBJ whole genome shotgun (WGS) entry which is preliminary data.</text>
</comment>
<dbReference type="EMBL" id="ASPP01000652">
    <property type="protein sequence ID" value="ETO36459.1"/>
    <property type="molecule type" value="Genomic_DNA"/>
</dbReference>
<feature type="transmembrane region" description="Helical" evidence="2">
    <location>
        <begin position="300"/>
        <end position="318"/>
    </location>
</feature>
<keyword evidence="4" id="KW-1185">Reference proteome</keyword>
<dbReference type="AlphaFoldDB" id="X6PEK0"/>
<keyword evidence="2" id="KW-0812">Transmembrane</keyword>
<evidence type="ECO:0000313" key="3">
    <source>
        <dbReference type="EMBL" id="ETO36459.1"/>
    </source>
</evidence>
<keyword evidence="2" id="KW-0472">Membrane</keyword>
<accession>X6PEK0</accession>
<evidence type="ECO:0000256" key="1">
    <source>
        <dbReference type="SAM" id="MobiDB-lite"/>
    </source>
</evidence>
<gene>
    <name evidence="3" type="ORF">RFI_00604</name>
</gene>
<name>X6PEK0_RETFI</name>
<reference evidence="3 4" key="1">
    <citation type="journal article" date="2013" name="Curr. Biol.">
        <title>The Genome of the Foraminiferan Reticulomyxa filosa.</title>
        <authorList>
            <person name="Glockner G."/>
            <person name="Hulsmann N."/>
            <person name="Schleicher M."/>
            <person name="Noegel A.A."/>
            <person name="Eichinger L."/>
            <person name="Gallinger C."/>
            <person name="Pawlowski J."/>
            <person name="Sierra R."/>
            <person name="Euteneuer U."/>
            <person name="Pillet L."/>
            <person name="Moustafa A."/>
            <person name="Platzer M."/>
            <person name="Groth M."/>
            <person name="Szafranski K."/>
            <person name="Schliwa M."/>
        </authorList>
    </citation>
    <scope>NUCLEOTIDE SEQUENCE [LARGE SCALE GENOMIC DNA]</scope>
</reference>
<dbReference type="Proteomes" id="UP000023152">
    <property type="component" value="Unassembled WGS sequence"/>
</dbReference>
<organism evidence="3 4">
    <name type="scientific">Reticulomyxa filosa</name>
    <dbReference type="NCBI Taxonomy" id="46433"/>
    <lineage>
        <taxon>Eukaryota</taxon>
        <taxon>Sar</taxon>
        <taxon>Rhizaria</taxon>
        <taxon>Retaria</taxon>
        <taxon>Foraminifera</taxon>
        <taxon>Monothalamids</taxon>
        <taxon>Reticulomyxidae</taxon>
        <taxon>Reticulomyxa</taxon>
    </lineage>
</organism>
<protein>
    <submittedName>
        <fullName evidence="3">Uncharacterized protein</fullName>
    </submittedName>
</protein>
<sequence>MLQNLANLRRIARLGLINAAQKRFSSQTGSLTEGEQKVLNELTNSRTALVLKYEEKNVYVIGDIYNCPKSLERIERIIDTLQPKVVLLEVDEAYTRSKFRSPKFRGNLLNQQYRSAFASKYPQLKHQMPSYEKEGQAEEHTHDFSVLDKVLATNQKIEQDIEQLGKIQIEEEKKPHRKGTVGGDDKDESQRNERTAILKKYGLSKWDKISEDALHLQKTQMAFGFRPLREYLVHRSKNMEELQNLVDTYSLQKASQPDIAKRNEKVPSSFMGSMEGQGEREAAIEDQIQLETLKIIENIAGLRFIIIIIIIIIIIYPYHEKLMSTSEYERSGGSLKTWPDWEKSQLDQAQMRNILMNQYFQLLVRNSKENEPWHTSLFNAMRLWYAARDRRLVRKLYRRLKGIETDINSNWAKYDAVEAEKIKSGLRKPFTELEQQQRQQAKLSQIQKVRPIIGIVDSIHLFGIKHVWDNSQFWDEELEVYNAMSEDTLFSKEEEEAFRKKLKDFGMPFVEKMPSTDKTKK</sequence>